<reference evidence="1 2" key="1">
    <citation type="submission" date="2018-11" db="EMBL/GenBank/DDBJ databases">
        <authorList>
            <person name="Li F."/>
        </authorList>
    </citation>
    <scope>NUCLEOTIDE SEQUENCE [LARGE SCALE GENOMIC DNA]</scope>
    <source>
        <strain evidence="1 2">Gsoil 097</strain>
    </source>
</reference>
<gene>
    <name evidence="1" type="ORF">EFK50_21290</name>
</gene>
<name>A0A3N0C9I1_9ACTN</name>
<feature type="non-terminal residue" evidence="1">
    <location>
        <position position="1"/>
    </location>
</feature>
<evidence type="ECO:0000313" key="2">
    <source>
        <dbReference type="Proteomes" id="UP000267128"/>
    </source>
</evidence>
<dbReference type="Proteomes" id="UP000267128">
    <property type="component" value="Unassembled WGS sequence"/>
</dbReference>
<feature type="non-terminal residue" evidence="1">
    <location>
        <position position="247"/>
    </location>
</feature>
<keyword evidence="2" id="KW-1185">Reference proteome</keyword>
<organism evidence="1 2">
    <name type="scientific">Nocardioides marmoriginsengisoli</name>
    <dbReference type="NCBI Taxonomy" id="661483"/>
    <lineage>
        <taxon>Bacteria</taxon>
        <taxon>Bacillati</taxon>
        <taxon>Actinomycetota</taxon>
        <taxon>Actinomycetes</taxon>
        <taxon>Propionibacteriales</taxon>
        <taxon>Nocardioidaceae</taxon>
        <taxon>Nocardioides</taxon>
    </lineage>
</organism>
<dbReference type="EMBL" id="RJSE01000012">
    <property type="protein sequence ID" value="RNL60110.1"/>
    <property type="molecule type" value="Genomic_DNA"/>
</dbReference>
<evidence type="ECO:0000313" key="1">
    <source>
        <dbReference type="EMBL" id="RNL60110.1"/>
    </source>
</evidence>
<proteinExistence type="predicted"/>
<dbReference type="RefSeq" id="WP_221177519.1">
    <property type="nucleotide sequence ID" value="NZ_RJSE01000012.1"/>
</dbReference>
<sequence length="247" mass="24371">TRFVLTDGDGGTSAPATRTINVIALGDAPAMTTTAGATSYTENQAATIVDSGLTVTDTDSATLVGATAQITGNYSSAQDVLSLPSPPAGIIASFDSGTGVLTLSGSASPASYQTALRAVRYQNTSDVPSTLARTVTFVVDDGTLLSAAVTKGITVAAANDAPTIAALEAAALAYAEGDPATPITATGTVTDVDSANFSTGTLTIDYSAGGQAEDRLEIRNQGTGAGQIGVSAATITYAGTTIGTFTG</sequence>
<comment type="caution">
    <text evidence="1">The sequence shown here is derived from an EMBL/GenBank/DDBJ whole genome shotgun (WGS) entry which is preliminary data.</text>
</comment>
<accession>A0A3N0C9I1</accession>
<dbReference type="PANTHER" id="PTHR14139">
    <property type="entry name" value="CALSYNTENIN"/>
    <property type="match status" value="1"/>
</dbReference>
<protein>
    <submittedName>
        <fullName evidence="1">Uncharacterized protein</fullName>
    </submittedName>
</protein>
<dbReference type="AlphaFoldDB" id="A0A3N0C9I1"/>
<dbReference type="PANTHER" id="PTHR14139:SF2">
    <property type="entry name" value="CALSYNTENIN-1"/>
    <property type="match status" value="1"/>
</dbReference>